<sequence>MTLHSPCEVELLVCTTCRCAVTTAPSSDEADARRDGKRLLAALEVGLPEGIVLRGVECLSNCKRGCTIVLRGSGRWTYVYGGFDPDTDCDTLRNGVEKYRDAPDGRVPWRARPEHFKRNCIARIPPLE</sequence>
<dbReference type="PATRIC" id="fig|74031.6.peg.3289"/>
<dbReference type="OrthoDB" id="424426at2"/>
<dbReference type="AlphaFoldDB" id="A0A0L6CRS7"/>
<dbReference type="InterPro" id="IPR012863">
    <property type="entry name" value="DUF1636"/>
</dbReference>
<keyword evidence="2" id="KW-1185">Reference proteome</keyword>
<evidence type="ECO:0000313" key="1">
    <source>
        <dbReference type="EMBL" id="KNX40243.1"/>
    </source>
</evidence>
<dbReference type="CDD" id="cd02980">
    <property type="entry name" value="TRX_Fd_family"/>
    <property type="match status" value="1"/>
</dbReference>
<dbReference type="Pfam" id="PF07845">
    <property type="entry name" value="DUF1636"/>
    <property type="match status" value="1"/>
</dbReference>
<organism evidence="1 2">
    <name type="scientific">Roseovarius tolerans</name>
    <dbReference type="NCBI Taxonomy" id="74031"/>
    <lineage>
        <taxon>Bacteria</taxon>
        <taxon>Pseudomonadati</taxon>
        <taxon>Pseudomonadota</taxon>
        <taxon>Alphaproteobacteria</taxon>
        <taxon>Rhodobacterales</taxon>
        <taxon>Roseobacteraceae</taxon>
        <taxon>Roseovarius</taxon>
    </lineage>
</organism>
<accession>A0A0L6CRS7</accession>
<protein>
    <recommendedName>
        <fullName evidence="3">Metal-binding protein</fullName>
    </recommendedName>
</protein>
<gene>
    <name evidence="1" type="ORF">ROTO_32200</name>
</gene>
<evidence type="ECO:0008006" key="3">
    <source>
        <dbReference type="Google" id="ProtNLM"/>
    </source>
</evidence>
<dbReference type="Proteomes" id="UP000037046">
    <property type="component" value="Unassembled WGS sequence"/>
</dbReference>
<dbReference type="RefSeq" id="WP_050664071.1">
    <property type="nucleotide sequence ID" value="NZ_CP118494.1"/>
</dbReference>
<name>A0A0L6CRS7_9RHOB</name>
<comment type="caution">
    <text evidence="1">The sequence shown here is derived from an EMBL/GenBank/DDBJ whole genome shotgun (WGS) entry which is preliminary data.</text>
</comment>
<dbReference type="EMBL" id="LGVV01000061">
    <property type="protein sequence ID" value="KNX40243.1"/>
    <property type="molecule type" value="Genomic_DNA"/>
</dbReference>
<reference evidence="2" key="1">
    <citation type="submission" date="2015-07" db="EMBL/GenBank/DDBJ databases">
        <title>Draft Genome Sequence of Roseovarius tolerans EL-164, a producer of N-Acylated Alanine Methyl Esters (NAMEs).</title>
        <authorList>
            <person name="Voget S."/>
            <person name="Bruns H."/>
            <person name="Wagner-Doebler I."/>
            <person name="Schulz S."/>
            <person name="Daniel R."/>
        </authorList>
    </citation>
    <scope>NUCLEOTIDE SEQUENCE [LARGE SCALE GENOMIC DNA]</scope>
    <source>
        <strain evidence="2">EL-164</strain>
    </source>
</reference>
<evidence type="ECO:0000313" key="2">
    <source>
        <dbReference type="Proteomes" id="UP000037046"/>
    </source>
</evidence>
<proteinExistence type="predicted"/>